<proteinExistence type="predicted"/>
<evidence type="ECO:0000313" key="2">
    <source>
        <dbReference type="EMBL" id="GMR31987.1"/>
    </source>
</evidence>
<keyword evidence="3" id="KW-1185">Reference proteome</keyword>
<dbReference type="EMBL" id="BTRK01000001">
    <property type="protein sequence ID" value="GMR31987.1"/>
    <property type="molecule type" value="Genomic_DNA"/>
</dbReference>
<dbReference type="Proteomes" id="UP001328107">
    <property type="component" value="Unassembled WGS sequence"/>
</dbReference>
<dbReference type="AlphaFoldDB" id="A0AAN4YZX1"/>
<evidence type="ECO:0000313" key="3">
    <source>
        <dbReference type="Proteomes" id="UP001328107"/>
    </source>
</evidence>
<comment type="caution">
    <text evidence="2">The sequence shown here is derived from an EMBL/GenBank/DDBJ whole genome shotgun (WGS) entry which is preliminary data.</text>
</comment>
<accession>A0AAN4YZX1</accession>
<organism evidence="2 3">
    <name type="scientific">Pristionchus mayeri</name>
    <dbReference type="NCBI Taxonomy" id="1317129"/>
    <lineage>
        <taxon>Eukaryota</taxon>
        <taxon>Metazoa</taxon>
        <taxon>Ecdysozoa</taxon>
        <taxon>Nematoda</taxon>
        <taxon>Chromadorea</taxon>
        <taxon>Rhabditida</taxon>
        <taxon>Rhabditina</taxon>
        <taxon>Diplogasteromorpha</taxon>
        <taxon>Diplogasteroidea</taxon>
        <taxon>Neodiplogasteridae</taxon>
        <taxon>Pristionchus</taxon>
    </lineage>
</organism>
<feature type="coiled-coil region" evidence="1">
    <location>
        <begin position="77"/>
        <end position="124"/>
    </location>
</feature>
<reference evidence="3" key="1">
    <citation type="submission" date="2022-10" db="EMBL/GenBank/DDBJ databases">
        <title>Genome assembly of Pristionchus species.</title>
        <authorList>
            <person name="Yoshida K."/>
            <person name="Sommer R.J."/>
        </authorList>
    </citation>
    <scope>NUCLEOTIDE SEQUENCE [LARGE SCALE GENOMIC DNA]</scope>
    <source>
        <strain evidence="3">RS5460</strain>
    </source>
</reference>
<name>A0AAN4YZX1_9BILA</name>
<protein>
    <submittedName>
        <fullName evidence="2">Uncharacterized protein</fullName>
    </submittedName>
</protein>
<gene>
    <name evidence="2" type="ORF">PMAYCL1PPCAC_02182</name>
</gene>
<sequence>MEGNITDMVKFIYYRDGDEEHGPFDENAVLEKYNGAEFTSDVTFQIRSSETDVSAPFVQLRDLIYKNGPHNPFRDDYDDLDKRIEEAEKELEELRKIANKKSELERKVSEIQQKQHELKKKHQKDVGFDESVPSTSGEYIEEDKNKELVDTDVIALCKSCNIVYANSKQYLLHINEPCRGDTSNESKALKRQFEGDLVRWKEEDAVRLSMGRSLFSKMSANDKGCARPHTDFIEDIGTKLKKNMSIGTEAGRAKSMEFLKSEPGEKIKERLEKHLREAKGNLVCNKCKVACKTHVHFLNHLTTFDHRYKVKETPAELVCLLLGWFNREHYLMKADPSELDEKIEPDPTSNLDMKSLRISGNKV</sequence>
<keyword evidence="1" id="KW-0175">Coiled coil</keyword>
<evidence type="ECO:0000256" key="1">
    <source>
        <dbReference type="SAM" id="Coils"/>
    </source>
</evidence>